<keyword evidence="1" id="KW-0805">Transcription regulation</keyword>
<evidence type="ECO:0000256" key="2">
    <source>
        <dbReference type="ARBA" id="ARBA00023125"/>
    </source>
</evidence>
<dbReference type="Gene3D" id="1.10.10.10">
    <property type="entry name" value="Winged helix-like DNA-binding domain superfamily/Winged helix DNA-binding domain"/>
    <property type="match status" value="1"/>
</dbReference>
<dbReference type="InterPro" id="IPR000792">
    <property type="entry name" value="Tscrpt_reg_LuxR_C"/>
</dbReference>
<dbReference type="PANTHER" id="PTHR44688">
    <property type="entry name" value="DNA-BINDING TRANSCRIPTIONAL ACTIVATOR DEVR_DOSR"/>
    <property type="match status" value="1"/>
</dbReference>
<dbReference type="PROSITE" id="PS50043">
    <property type="entry name" value="HTH_LUXR_2"/>
    <property type="match status" value="1"/>
</dbReference>
<evidence type="ECO:0000256" key="3">
    <source>
        <dbReference type="ARBA" id="ARBA00023163"/>
    </source>
</evidence>
<accession>A0ABN6H0G9</accession>
<organism evidence="5 6">
    <name type="scientific">Haloferula helveola</name>
    <dbReference type="NCBI Taxonomy" id="490095"/>
    <lineage>
        <taxon>Bacteria</taxon>
        <taxon>Pseudomonadati</taxon>
        <taxon>Verrucomicrobiota</taxon>
        <taxon>Verrucomicrobiia</taxon>
        <taxon>Verrucomicrobiales</taxon>
        <taxon>Verrucomicrobiaceae</taxon>
        <taxon>Haloferula</taxon>
    </lineage>
</organism>
<dbReference type="InterPro" id="IPR036388">
    <property type="entry name" value="WH-like_DNA-bd_sf"/>
</dbReference>
<evidence type="ECO:0000256" key="1">
    <source>
        <dbReference type="ARBA" id="ARBA00023015"/>
    </source>
</evidence>
<gene>
    <name evidence="5" type="ORF">HAHE_09430</name>
</gene>
<sequence>MLGKAYFQLSNSLQSARSFSEVATLLSKDLPPLIGADSCVLSESCSHGKILNIYGQGRVADTGRERLDDLNRLYGEHPLLDKVVQQDPGELGVASSDFVDPEEYANLEFNKILHEGRPMLEALFGKLATCCRKTTLLIAYKRDGIFNSENREVFDAVLFIARAVLERIGSQSVEHAVRNFLLTTSAGAPVAIFIVQLNSEKEIMPLSYEAVRQAEKWWALDEAFRIMPEEAYMAHRMELMDAWTDPVTAQFKQIQIDLGGGVMPCYAMPKANGEIILIMPVSGSLPSGDEALKAILTRRQREIMEWIAEGKTSAEAAIILDISPRTVEKHLEAVFQRLGVENRIAAVRRFLDLKGGQPA</sequence>
<feature type="domain" description="HTH luxR-type" evidence="4">
    <location>
        <begin position="289"/>
        <end position="354"/>
    </location>
</feature>
<evidence type="ECO:0000259" key="4">
    <source>
        <dbReference type="PROSITE" id="PS50043"/>
    </source>
</evidence>
<evidence type="ECO:0000313" key="6">
    <source>
        <dbReference type="Proteomes" id="UP001374893"/>
    </source>
</evidence>
<dbReference type="RefSeq" id="WP_338689029.1">
    <property type="nucleotide sequence ID" value="NZ_AP024702.1"/>
</dbReference>
<evidence type="ECO:0000313" key="5">
    <source>
        <dbReference type="EMBL" id="BCX47035.1"/>
    </source>
</evidence>
<dbReference type="PRINTS" id="PR00038">
    <property type="entry name" value="HTHLUXR"/>
</dbReference>
<keyword evidence="6" id="KW-1185">Reference proteome</keyword>
<keyword evidence="2" id="KW-0238">DNA-binding</keyword>
<dbReference type="CDD" id="cd06170">
    <property type="entry name" value="LuxR_C_like"/>
    <property type="match status" value="1"/>
</dbReference>
<name>A0ABN6H0G9_9BACT</name>
<protein>
    <submittedName>
        <fullName evidence="5">LuxR family transcriptional regulator</fullName>
    </submittedName>
</protein>
<dbReference type="Proteomes" id="UP001374893">
    <property type="component" value="Chromosome"/>
</dbReference>
<dbReference type="SMART" id="SM00421">
    <property type="entry name" value="HTH_LUXR"/>
    <property type="match status" value="1"/>
</dbReference>
<reference evidence="5 6" key="1">
    <citation type="submission" date="2021-06" db="EMBL/GenBank/DDBJ databases">
        <title>Complete genome of Haloferula helveola possessing various polysaccharide degrading enzymes.</title>
        <authorList>
            <person name="Takami H."/>
            <person name="Huang C."/>
            <person name="Hamasaki K."/>
        </authorList>
    </citation>
    <scope>NUCLEOTIDE SEQUENCE [LARGE SCALE GENOMIC DNA]</scope>
    <source>
        <strain evidence="5 6">CN-1</strain>
    </source>
</reference>
<dbReference type="PANTHER" id="PTHR44688:SF16">
    <property type="entry name" value="DNA-BINDING TRANSCRIPTIONAL ACTIVATOR DEVR_DOSR"/>
    <property type="match status" value="1"/>
</dbReference>
<dbReference type="InterPro" id="IPR016032">
    <property type="entry name" value="Sig_transdc_resp-reg_C-effctor"/>
</dbReference>
<keyword evidence="3" id="KW-0804">Transcription</keyword>
<proteinExistence type="predicted"/>
<dbReference type="SUPFAM" id="SSF46894">
    <property type="entry name" value="C-terminal effector domain of the bipartite response regulators"/>
    <property type="match status" value="1"/>
</dbReference>
<dbReference type="EMBL" id="AP024702">
    <property type="protein sequence ID" value="BCX47035.1"/>
    <property type="molecule type" value="Genomic_DNA"/>
</dbReference>
<dbReference type="Pfam" id="PF00196">
    <property type="entry name" value="GerE"/>
    <property type="match status" value="1"/>
</dbReference>